<dbReference type="GO" id="GO:0004672">
    <property type="term" value="F:protein kinase activity"/>
    <property type="evidence" value="ECO:0007669"/>
    <property type="project" value="InterPro"/>
</dbReference>
<evidence type="ECO:0000313" key="3">
    <source>
        <dbReference type="Proteomes" id="UP000198406"/>
    </source>
</evidence>
<dbReference type="GO" id="GO:0005524">
    <property type="term" value="F:ATP binding"/>
    <property type="evidence" value="ECO:0007669"/>
    <property type="project" value="InterPro"/>
</dbReference>
<evidence type="ECO:0000259" key="1">
    <source>
        <dbReference type="PROSITE" id="PS50011"/>
    </source>
</evidence>
<keyword evidence="3" id="KW-1185">Reference proteome</keyword>
<dbReference type="AlphaFoldDB" id="A0A1Z5JB56"/>
<dbReference type="OrthoDB" id="191792at2759"/>
<reference evidence="2 3" key="1">
    <citation type="journal article" date="2015" name="Plant Cell">
        <title>Oil accumulation by the oleaginous diatom Fistulifera solaris as revealed by the genome and transcriptome.</title>
        <authorList>
            <person name="Tanaka T."/>
            <person name="Maeda Y."/>
            <person name="Veluchamy A."/>
            <person name="Tanaka M."/>
            <person name="Abida H."/>
            <person name="Marechal E."/>
            <person name="Bowler C."/>
            <person name="Muto M."/>
            <person name="Sunaga Y."/>
            <person name="Tanaka M."/>
            <person name="Yoshino T."/>
            <person name="Taniguchi T."/>
            <person name="Fukuda Y."/>
            <person name="Nemoto M."/>
            <person name="Matsumoto M."/>
            <person name="Wong P.S."/>
            <person name="Aburatani S."/>
            <person name="Fujibuchi W."/>
        </authorList>
    </citation>
    <scope>NUCLEOTIDE SEQUENCE [LARGE SCALE GENOMIC DNA]</scope>
    <source>
        <strain evidence="2 3">JPCC DA0580</strain>
    </source>
</reference>
<dbReference type="SMART" id="SM00220">
    <property type="entry name" value="S_TKc"/>
    <property type="match status" value="1"/>
</dbReference>
<gene>
    <name evidence="2" type="ORF">FisN_9Hh285</name>
</gene>
<dbReference type="EMBL" id="BDSP01000036">
    <property type="protein sequence ID" value="GAX11189.1"/>
    <property type="molecule type" value="Genomic_DNA"/>
</dbReference>
<protein>
    <recommendedName>
        <fullName evidence="1">Protein kinase domain-containing protein</fullName>
    </recommendedName>
</protein>
<dbReference type="InParanoid" id="A0A1Z5JB56"/>
<dbReference type="PANTHER" id="PTHR24362">
    <property type="entry name" value="SERINE/THREONINE-PROTEIN KINASE NEK"/>
    <property type="match status" value="1"/>
</dbReference>
<dbReference type="PROSITE" id="PS50011">
    <property type="entry name" value="PROTEIN_KINASE_DOM"/>
    <property type="match status" value="1"/>
</dbReference>
<dbReference type="InterPro" id="IPR011009">
    <property type="entry name" value="Kinase-like_dom_sf"/>
</dbReference>
<dbReference type="SMR" id="A0A1Z5JB56"/>
<dbReference type="SUPFAM" id="SSF56112">
    <property type="entry name" value="Protein kinase-like (PK-like)"/>
    <property type="match status" value="1"/>
</dbReference>
<dbReference type="PANTHER" id="PTHR24362:SF309">
    <property type="entry name" value="PROTEIN KINASE DOMAIN-CONTAINING PROTEIN"/>
    <property type="match status" value="1"/>
</dbReference>
<dbReference type="Pfam" id="PF00069">
    <property type="entry name" value="Pkinase"/>
    <property type="match status" value="1"/>
</dbReference>
<accession>A0A1Z5JB56</accession>
<name>A0A1Z5JB56_FISSO</name>
<comment type="caution">
    <text evidence="2">The sequence shown here is derived from an EMBL/GenBank/DDBJ whole genome shotgun (WGS) entry which is preliminary data.</text>
</comment>
<feature type="domain" description="Protein kinase" evidence="1">
    <location>
        <begin position="145"/>
        <end position="425"/>
    </location>
</feature>
<dbReference type="Proteomes" id="UP000198406">
    <property type="component" value="Unassembled WGS sequence"/>
</dbReference>
<dbReference type="Gene3D" id="1.10.510.10">
    <property type="entry name" value="Transferase(Phosphotransferase) domain 1"/>
    <property type="match status" value="1"/>
</dbReference>
<sequence length="437" mass="48227">MIITLSRKQNGSILRWIFLCIFWNNNFHSVTAFTSLRSPQLFTTTRTIRDYSTIVANALPKIEDWEILDNGRVVGTIFDHPTLPNGDTITTSPITRPGSAAPRKTVTTISGSKYQLGTPVTANAGLQKGDVSLAELQKRARVAFDLTGDIVGENGRKYLLAGKPSQSTSGKSMIFKAYMCDDDELPTGSALTIKISKNWEAIEREAENYARITKAGFLRGQFVELLDYLPDAAVYSKRFKNQSALVMERGAIDLKRYISVNGQLEGRRLRDAAAAAAQCIQAIHSSKLVWTDMKTENFVVDASGLVKGIDLESAMAVKGNPVDYSPEGTPPEFATAFLAGEGPEFILEYSYDIWSFGMLLYELAVGRGYFDGKKPVQIIKSLRDGLDIDLSAIEDPKLKSLIDRCLTIEPSKRPNIYEVLLHPFFLTTGLGPLSFGK</sequence>
<organism evidence="2 3">
    <name type="scientific">Fistulifera solaris</name>
    <name type="common">Oleaginous diatom</name>
    <dbReference type="NCBI Taxonomy" id="1519565"/>
    <lineage>
        <taxon>Eukaryota</taxon>
        <taxon>Sar</taxon>
        <taxon>Stramenopiles</taxon>
        <taxon>Ochrophyta</taxon>
        <taxon>Bacillariophyta</taxon>
        <taxon>Bacillariophyceae</taxon>
        <taxon>Bacillariophycidae</taxon>
        <taxon>Naviculales</taxon>
        <taxon>Naviculaceae</taxon>
        <taxon>Fistulifera</taxon>
    </lineage>
</organism>
<proteinExistence type="predicted"/>
<dbReference type="InterPro" id="IPR000719">
    <property type="entry name" value="Prot_kinase_dom"/>
</dbReference>
<evidence type="ECO:0000313" key="2">
    <source>
        <dbReference type="EMBL" id="GAX11189.1"/>
    </source>
</evidence>